<comment type="similarity">
    <text evidence="2">Belongs to the asparagine synthetase family.</text>
</comment>
<keyword evidence="4" id="KW-0547">Nucleotide-binding</keyword>
<dbReference type="CDD" id="cd00712">
    <property type="entry name" value="AsnB"/>
    <property type="match status" value="1"/>
</dbReference>
<evidence type="ECO:0000313" key="10">
    <source>
        <dbReference type="EMBL" id="MBM7837974.1"/>
    </source>
</evidence>
<evidence type="ECO:0000256" key="7">
    <source>
        <dbReference type="ARBA" id="ARBA00022962"/>
    </source>
</evidence>
<keyword evidence="11" id="KW-1185">Reference proteome</keyword>
<evidence type="ECO:0000256" key="1">
    <source>
        <dbReference type="ARBA" id="ARBA00005187"/>
    </source>
</evidence>
<accession>A0ABS2SR43</accession>
<dbReference type="InterPro" id="IPR017932">
    <property type="entry name" value="GATase_2_dom"/>
</dbReference>
<dbReference type="PROSITE" id="PS51278">
    <property type="entry name" value="GATASE_TYPE_2"/>
    <property type="match status" value="1"/>
</dbReference>
<reference evidence="10" key="1">
    <citation type="submission" date="2021-01" db="EMBL/GenBank/DDBJ databases">
        <title>Genomic Encyclopedia of Type Strains, Phase IV (KMG-IV): sequencing the most valuable type-strain genomes for metagenomic binning, comparative biology and taxonomic classification.</title>
        <authorList>
            <person name="Goeker M."/>
        </authorList>
    </citation>
    <scope>NUCLEOTIDE SEQUENCE</scope>
    <source>
        <strain evidence="10">DSM 21943</strain>
    </source>
</reference>
<keyword evidence="10" id="KW-0436">Ligase</keyword>
<dbReference type="RefSeq" id="WP_204465107.1">
    <property type="nucleotide sequence ID" value="NZ_JAFBCV010000003.1"/>
</dbReference>
<dbReference type="Gene3D" id="3.40.50.620">
    <property type="entry name" value="HUPs"/>
    <property type="match status" value="1"/>
</dbReference>
<keyword evidence="7" id="KW-0315">Glutamine amidotransferase</keyword>
<dbReference type="GO" id="GO:0004066">
    <property type="term" value="F:asparagine synthase (glutamine-hydrolyzing) activity"/>
    <property type="evidence" value="ECO:0007669"/>
    <property type="project" value="UniProtKB-EC"/>
</dbReference>
<comment type="pathway">
    <text evidence="1">Amino-acid biosynthesis; L-asparagine biosynthesis; L-asparagine from L-aspartate (L-Gln route): step 1/1.</text>
</comment>
<dbReference type="InterPro" id="IPR006426">
    <property type="entry name" value="Asn_synth_AEB"/>
</dbReference>
<keyword evidence="5" id="KW-0067">ATP-binding</keyword>
<evidence type="ECO:0000256" key="4">
    <source>
        <dbReference type="ARBA" id="ARBA00022741"/>
    </source>
</evidence>
<dbReference type="InterPro" id="IPR033738">
    <property type="entry name" value="AsnB_N"/>
</dbReference>
<keyword evidence="6" id="KW-0028">Amino-acid biosynthesis</keyword>
<name>A0ABS2SR43_9BACI</name>
<protein>
    <recommendedName>
        <fullName evidence="3">asparagine synthase (glutamine-hydrolyzing)</fullName>
        <ecNumber evidence="3">6.3.5.4</ecNumber>
    </recommendedName>
</protein>
<organism evidence="10 11">
    <name type="scientific">Shouchella xiaoxiensis</name>
    <dbReference type="NCBI Taxonomy" id="766895"/>
    <lineage>
        <taxon>Bacteria</taxon>
        <taxon>Bacillati</taxon>
        <taxon>Bacillota</taxon>
        <taxon>Bacilli</taxon>
        <taxon>Bacillales</taxon>
        <taxon>Bacillaceae</taxon>
        <taxon>Shouchella</taxon>
    </lineage>
</organism>
<evidence type="ECO:0000256" key="8">
    <source>
        <dbReference type="ARBA" id="ARBA00048741"/>
    </source>
</evidence>
<evidence type="ECO:0000256" key="2">
    <source>
        <dbReference type="ARBA" id="ARBA00005752"/>
    </source>
</evidence>
<dbReference type="PANTHER" id="PTHR43284:SF1">
    <property type="entry name" value="ASPARAGINE SYNTHETASE"/>
    <property type="match status" value="1"/>
</dbReference>
<evidence type="ECO:0000259" key="9">
    <source>
        <dbReference type="PROSITE" id="PS51278"/>
    </source>
</evidence>
<dbReference type="InterPro" id="IPR051786">
    <property type="entry name" value="ASN_synthetase/amidase"/>
</dbReference>
<dbReference type="InterPro" id="IPR029055">
    <property type="entry name" value="Ntn_hydrolases_N"/>
</dbReference>
<dbReference type="PIRSF" id="PIRSF001589">
    <property type="entry name" value="Asn_synthetase_glu-h"/>
    <property type="match status" value="1"/>
</dbReference>
<dbReference type="Pfam" id="PF13537">
    <property type="entry name" value="GATase_7"/>
    <property type="match status" value="1"/>
</dbReference>
<dbReference type="EMBL" id="JAFBCV010000003">
    <property type="protein sequence ID" value="MBM7837974.1"/>
    <property type="molecule type" value="Genomic_DNA"/>
</dbReference>
<comment type="catalytic activity">
    <reaction evidence="8">
        <text>L-aspartate + L-glutamine + ATP + H2O = L-asparagine + L-glutamate + AMP + diphosphate + H(+)</text>
        <dbReference type="Rhea" id="RHEA:12228"/>
        <dbReference type="ChEBI" id="CHEBI:15377"/>
        <dbReference type="ChEBI" id="CHEBI:15378"/>
        <dbReference type="ChEBI" id="CHEBI:29985"/>
        <dbReference type="ChEBI" id="CHEBI:29991"/>
        <dbReference type="ChEBI" id="CHEBI:30616"/>
        <dbReference type="ChEBI" id="CHEBI:33019"/>
        <dbReference type="ChEBI" id="CHEBI:58048"/>
        <dbReference type="ChEBI" id="CHEBI:58359"/>
        <dbReference type="ChEBI" id="CHEBI:456215"/>
        <dbReference type="EC" id="6.3.5.4"/>
    </reaction>
</comment>
<evidence type="ECO:0000256" key="3">
    <source>
        <dbReference type="ARBA" id="ARBA00012737"/>
    </source>
</evidence>
<dbReference type="SUPFAM" id="SSF52402">
    <property type="entry name" value="Adenine nucleotide alpha hydrolases-like"/>
    <property type="match status" value="1"/>
</dbReference>
<dbReference type="Gene3D" id="3.60.20.10">
    <property type="entry name" value="Glutamine Phosphoribosylpyrophosphate, subunit 1, domain 1"/>
    <property type="match status" value="1"/>
</dbReference>
<gene>
    <name evidence="10" type="ORF">JOC54_001205</name>
</gene>
<dbReference type="NCBIfam" id="TIGR01536">
    <property type="entry name" value="asn_synth_AEB"/>
    <property type="match status" value="1"/>
</dbReference>
<sequence length="630" mass="73619">MCGFVGFKNTITNNIEQNQIIKNMADQIIHRGPDDEAYYTDQDIALGFRRLSIIDLDHGKQPLFNEDESMVLVFNGEIYNYQELRTDLIEKGHQFTTESDSEVLIHGYEEYGTMFLEKLRGMFAFVIWDKKEDKLFGARDIFGIKPFFYFNQEDQFIFGSEIKGLLPHPHFKKTFNEEFLPEYLSYEYIPTNETLFKDVYSLLPGHYFEYKKGEFQTHPYHTVNFTRDDSQQMDQYVDQIVNTFRDSVKHHQVSDVEVGAFLSGGIDSSYVLNEVAKESDVKSFSVGYEESKYSELGSSSEFAKVIGVRNYETRVSAEQFFNAVPNVQYYMDEPLPNPSAIPLYYLAEEASKHVKVVLSGEGADELFGGYNQYKEAAVFERYERIPLAFRKLAGKVAEKLPKMKGRRFLLRGAQSFKERYFRIDYVFSYEDRARLLKNKALNRDCKAIVGPIFDQVSHLDAQSQMQYFDIQAWLNHNILVKADRMSMAHSLELRVPFLDKEMLNIALRIPSEYRVTKEQTKVALRKAAIRELPEQTANRRKLGFPSPLAQWLKEDAYFQMVKDQFQTEAANHFFEQNELLVLLEEHRQEGHSNMQKIWSVYSFLVWYEIYFGTNPSWNRPVEKEPELASV</sequence>
<evidence type="ECO:0000256" key="6">
    <source>
        <dbReference type="ARBA" id="ARBA00022888"/>
    </source>
</evidence>
<dbReference type="CDD" id="cd01991">
    <property type="entry name" value="Asn_synthase_B_C"/>
    <property type="match status" value="1"/>
</dbReference>
<dbReference type="Pfam" id="PF00733">
    <property type="entry name" value="Asn_synthase"/>
    <property type="match status" value="1"/>
</dbReference>
<evidence type="ECO:0000256" key="5">
    <source>
        <dbReference type="ARBA" id="ARBA00022840"/>
    </source>
</evidence>
<dbReference type="Proteomes" id="UP001179280">
    <property type="component" value="Unassembled WGS sequence"/>
</dbReference>
<proteinExistence type="inferred from homology"/>
<dbReference type="InterPro" id="IPR001962">
    <property type="entry name" value="Asn_synthase"/>
</dbReference>
<comment type="caution">
    <text evidence="10">The sequence shown here is derived from an EMBL/GenBank/DDBJ whole genome shotgun (WGS) entry which is preliminary data.</text>
</comment>
<evidence type="ECO:0000313" key="11">
    <source>
        <dbReference type="Proteomes" id="UP001179280"/>
    </source>
</evidence>
<dbReference type="EC" id="6.3.5.4" evidence="3"/>
<dbReference type="SUPFAM" id="SSF56235">
    <property type="entry name" value="N-terminal nucleophile aminohydrolases (Ntn hydrolases)"/>
    <property type="match status" value="1"/>
</dbReference>
<feature type="domain" description="Glutamine amidotransferase type-2" evidence="9">
    <location>
        <begin position="2"/>
        <end position="213"/>
    </location>
</feature>
<keyword evidence="6" id="KW-0061">Asparagine biosynthesis</keyword>
<dbReference type="PANTHER" id="PTHR43284">
    <property type="entry name" value="ASPARAGINE SYNTHETASE (GLUTAMINE-HYDROLYZING)"/>
    <property type="match status" value="1"/>
</dbReference>
<dbReference type="InterPro" id="IPR014729">
    <property type="entry name" value="Rossmann-like_a/b/a_fold"/>
</dbReference>